<gene>
    <name evidence="3" type="ORF">ONZ51_g12808</name>
</gene>
<reference evidence="3" key="1">
    <citation type="submission" date="2022-11" db="EMBL/GenBank/DDBJ databases">
        <title>Genome Sequence of Cubamyces cubensis.</title>
        <authorList>
            <person name="Buettner E."/>
        </authorList>
    </citation>
    <scope>NUCLEOTIDE SEQUENCE</scope>
    <source>
        <strain evidence="3">MPL-01</strain>
    </source>
</reference>
<evidence type="ECO:0000313" key="3">
    <source>
        <dbReference type="EMBL" id="KAJ8454818.1"/>
    </source>
</evidence>
<feature type="coiled-coil region" evidence="1">
    <location>
        <begin position="106"/>
        <end position="161"/>
    </location>
</feature>
<evidence type="ECO:0000313" key="4">
    <source>
        <dbReference type="Proteomes" id="UP001215151"/>
    </source>
</evidence>
<proteinExistence type="predicted"/>
<keyword evidence="4" id="KW-1185">Reference proteome</keyword>
<name>A0AAD7TF49_9APHY</name>
<accession>A0AAD7TF49</accession>
<evidence type="ECO:0000256" key="2">
    <source>
        <dbReference type="SAM" id="MobiDB-lite"/>
    </source>
</evidence>
<dbReference type="Proteomes" id="UP001215151">
    <property type="component" value="Unassembled WGS sequence"/>
</dbReference>
<evidence type="ECO:0000256" key="1">
    <source>
        <dbReference type="SAM" id="Coils"/>
    </source>
</evidence>
<dbReference type="EMBL" id="JAPEVG010000880">
    <property type="protein sequence ID" value="KAJ8454818.1"/>
    <property type="molecule type" value="Genomic_DNA"/>
</dbReference>
<feature type="coiled-coil region" evidence="1">
    <location>
        <begin position="18"/>
        <end position="45"/>
    </location>
</feature>
<feature type="region of interest" description="Disordered" evidence="2">
    <location>
        <begin position="164"/>
        <end position="184"/>
    </location>
</feature>
<keyword evidence="1" id="KW-0175">Coiled coil</keyword>
<organism evidence="3 4">
    <name type="scientific">Trametes cubensis</name>
    <dbReference type="NCBI Taxonomy" id="1111947"/>
    <lineage>
        <taxon>Eukaryota</taxon>
        <taxon>Fungi</taxon>
        <taxon>Dikarya</taxon>
        <taxon>Basidiomycota</taxon>
        <taxon>Agaricomycotina</taxon>
        <taxon>Agaricomycetes</taxon>
        <taxon>Polyporales</taxon>
        <taxon>Polyporaceae</taxon>
        <taxon>Trametes</taxon>
    </lineage>
</organism>
<dbReference type="AlphaFoldDB" id="A0AAD7TF49"/>
<feature type="compositionally biased region" description="Basic and acidic residues" evidence="2">
    <location>
        <begin position="164"/>
        <end position="176"/>
    </location>
</feature>
<sequence length="184" mass="22076">MEAAVQRERMLTLRKSAEAKLRRRLQEKQEKIAREQQSRKRWVKRKREGLQVKLDQNLRKHESRASCSTAEHHIVLTNVSWQQQEGVKQLLRGVAQEAAQVATRRAQEVEDDAQWEQEQAARAAREEAQFEDILQEHRKRLAQLEAQRQQETEMLRRWEILQNQRERQERAEREQAEPGTRSRR</sequence>
<protein>
    <submittedName>
        <fullName evidence="3">Uncharacterized protein</fullName>
    </submittedName>
</protein>
<comment type="caution">
    <text evidence="3">The sequence shown here is derived from an EMBL/GenBank/DDBJ whole genome shotgun (WGS) entry which is preliminary data.</text>
</comment>